<evidence type="ECO:0000256" key="2">
    <source>
        <dbReference type="ARBA" id="ARBA00022692"/>
    </source>
</evidence>
<proteinExistence type="predicted"/>
<keyword evidence="7" id="KW-0675">Receptor</keyword>
<dbReference type="SUPFAM" id="SSF81321">
    <property type="entry name" value="Family A G protein-coupled receptor-like"/>
    <property type="match status" value="1"/>
</dbReference>
<dbReference type="InterPro" id="IPR000276">
    <property type="entry name" value="GPCR_Rhodpsn"/>
</dbReference>
<comment type="subcellular location">
    <subcellularLocation>
        <location evidence="1">Membrane</location>
    </subcellularLocation>
</comment>
<dbReference type="GO" id="GO:0016020">
    <property type="term" value="C:membrane"/>
    <property type="evidence" value="ECO:0007669"/>
    <property type="project" value="UniProtKB-SubCell"/>
</dbReference>
<evidence type="ECO:0000313" key="8">
    <source>
        <dbReference type="Proteomes" id="UP001201812"/>
    </source>
</evidence>
<feature type="transmembrane region" description="Helical" evidence="5">
    <location>
        <begin position="32"/>
        <end position="56"/>
    </location>
</feature>
<feature type="transmembrane region" description="Helical" evidence="5">
    <location>
        <begin position="152"/>
        <end position="172"/>
    </location>
</feature>
<gene>
    <name evidence="7" type="ORF">DdX_04352</name>
</gene>
<name>A0AAD4NBC9_9BILA</name>
<feature type="transmembrane region" description="Helical" evidence="5">
    <location>
        <begin position="319"/>
        <end position="345"/>
    </location>
</feature>
<evidence type="ECO:0000256" key="3">
    <source>
        <dbReference type="ARBA" id="ARBA00022989"/>
    </source>
</evidence>
<dbReference type="AlphaFoldDB" id="A0AAD4NBC9"/>
<reference evidence="7" key="1">
    <citation type="submission" date="2022-01" db="EMBL/GenBank/DDBJ databases">
        <title>Genome Sequence Resource for Two Populations of Ditylenchus destructor, the Migratory Endoparasitic Phytonematode.</title>
        <authorList>
            <person name="Zhang H."/>
            <person name="Lin R."/>
            <person name="Xie B."/>
        </authorList>
    </citation>
    <scope>NUCLEOTIDE SEQUENCE</scope>
    <source>
        <strain evidence="7">BazhouSP</strain>
    </source>
</reference>
<evidence type="ECO:0000313" key="7">
    <source>
        <dbReference type="EMBL" id="KAI1722056.1"/>
    </source>
</evidence>
<organism evidence="7 8">
    <name type="scientific">Ditylenchus destructor</name>
    <dbReference type="NCBI Taxonomy" id="166010"/>
    <lineage>
        <taxon>Eukaryota</taxon>
        <taxon>Metazoa</taxon>
        <taxon>Ecdysozoa</taxon>
        <taxon>Nematoda</taxon>
        <taxon>Chromadorea</taxon>
        <taxon>Rhabditida</taxon>
        <taxon>Tylenchina</taxon>
        <taxon>Tylenchomorpha</taxon>
        <taxon>Sphaerularioidea</taxon>
        <taxon>Anguinidae</taxon>
        <taxon>Anguininae</taxon>
        <taxon>Ditylenchus</taxon>
    </lineage>
</organism>
<comment type="caution">
    <text evidence="7">The sequence shown here is derived from an EMBL/GenBank/DDBJ whole genome shotgun (WGS) entry which is preliminary data.</text>
</comment>
<dbReference type="EMBL" id="JAKKPZ010000004">
    <property type="protein sequence ID" value="KAI1722056.1"/>
    <property type="molecule type" value="Genomic_DNA"/>
</dbReference>
<dbReference type="GO" id="GO:0004930">
    <property type="term" value="F:G protein-coupled receptor activity"/>
    <property type="evidence" value="ECO:0007669"/>
    <property type="project" value="InterPro"/>
</dbReference>
<dbReference type="PANTHER" id="PTHR46709">
    <property type="entry name" value="PROTEIN CBG23488-RELATED"/>
    <property type="match status" value="1"/>
</dbReference>
<feature type="domain" description="G-protein coupled receptors family 1 profile" evidence="6">
    <location>
        <begin position="47"/>
        <end position="342"/>
    </location>
</feature>
<feature type="transmembrane region" description="Helical" evidence="5">
    <location>
        <begin position="117"/>
        <end position="140"/>
    </location>
</feature>
<keyword evidence="2 5" id="KW-0812">Transmembrane</keyword>
<dbReference type="PANTHER" id="PTHR46709:SF9">
    <property type="entry name" value="G-PROTEIN COUPLED RECEPTORS FAMILY 1 PROFILE DOMAIN-CONTAINING PROTEIN"/>
    <property type="match status" value="1"/>
</dbReference>
<dbReference type="InterPro" id="IPR017452">
    <property type="entry name" value="GPCR_Rhodpsn_7TM"/>
</dbReference>
<protein>
    <submittedName>
        <fullName evidence="7">7 transmembrane receptor (Rhodopsin family) domain-containing protein</fullName>
    </submittedName>
</protein>
<dbReference type="PROSITE" id="PS50262">
    <property type="entry name" value="G_PROTEIN_RECEP_F1_2"/>
    <property type="match status" value="1"/>
</dbReference>
<evidence type="ECO:0000256" key="1">
    <source>
        <dbReference type="ARBA" id="ARBA00004370"/>
    </source>
</evidence>
<dbReference type="Pfam" id="PF00001">
    <property type="entry name" value="7tm_1"/>
    <property type="match status" value="1"/>
</dbReference>
<accession>A0AAD4NBC9</accession>
<feature type="transmembrane region" description="Helical" evidence="5">
    <location>
        <begin position="68"/>
        <end position="95"/>
    </location>
</feature>
<keyword evidence="4 5" id="KW-0472">Membrane</keyword>
<dbReference type="Proteomes" id="UP001201812">
    <property type="component" value="Unassembled WGS sequence"/>
</dbReference>
<keyword evidence="8" id="KW-1185">Reference proteome</keyword>
<evidence type="ECO:0000259" key="6">
    <source>
        <dbReference type="PROSITE" id="PS50262"/>
    </source>
</evidence>
<feature type="transmembrane region" description="Helical" evidence="5">
    <location>
        <begin position="279"/>
        <end position="299"/>
    </location>
</feature>
<sequence>MDLNASTSLAISTENDECFPKSEAYDDFRFALVAYVGSPIAVLGIFSNAILIKLFYHKKRLKTPTFYLFVLAIFDTLICAIYLPFFTIDAISIYYDKVELSRIWHSYAMPLYGTSRVVQFASTYMVVCATLERFIAVANLKRLAYIGSIHGRYLTVGMTLLGVFILRIPAFFDYRIEHNENCPSFQDYSFTPWLMVAEQYRLFNFYVICFLHILVPFLLLLVLNILIIALTKKKIYKNHKFRPPGHNFVHMPQLSLLLRKESRGSRAHRAELRYATRTMVMITFTYLFCNLFNVIITVMEHTFKHNTLMFNEDGSSTKFYTYTADLISITVTVNSFARVFVYFFCNPQFRFQLLNVASQWWKCCNSSITVLNGWNHCLRILGRDKENAKRQSLQATSVLNLANNTISSSKSTLYV</sequence>
<keyword evidence="3 5" id="KW-1133">Transmembrane helix</keyword>
<evidence type="ECO:0000256" key="5">
    <source>
        <dbReference type="SAM" id="Phobius"/>
    </source>
</evidence>
<feature type="transmembrane region" description="Helical" evidence="5">
    <location>
        <begin position="203"/>
        <end position="230"/>
    </location>
</feature>
<dbReference type="PRINTS" id="PR00237">
    <property type="entry name" value="GPCRRHODOPSN"/>
</dbReference>
<evidence type="ECO:0000256" key="4">
    <source>
        <dbReference type="ARBA" id="ARBA00023136"/>
    </source>
</evidence>
<dbReference type="Gene3D" id="1.20.1070.10">
    <property type="entry name" value="Rhodopsin 7-helix transmembrane proteins"/>
    <property type="match status" value="1"/>
</dbReference>